<dbReference type="HOGENOM" id="CLU_2811136_0_0_6"/>
<dbReference type="Proteomes" id="UP000005289">
    <property type="component" value="Chromosome"/>
</dbReference>
<feature type="region of interest" description="Disordered" evidence="1">
    <location>
        <begin position="1"/>
        <end position="20"/>
    </location>
</feature>
<dbReference type="EMBL" id="CP007029">
    <property type="protein sequence ID" value="AHE99381.1"/>
    <property type="molecule type" value="Genomic_DNA"/>
</dbReference>
<dbReference type="STRING" id="713585.THITH_15055"/>
<dbReference type="AlphaFoldDB" id="W0DLQ4"/>
<name>W0DLQ4_9GAMM</name>
<dbReference type="OrthoDB" id="9934058at2"/>
<sequence length="67" mass="7367">MSTPTGRRPGRPRNLGRQTRLALHDRLVPEIPGLIEGMIRQAKLGDTRALAWCLDRALSGPDQHADG</sequence>
<evidence type="ECO:0000256" key="1">
    <source>
        <dbReference type="SAM" id="MobiDB-lite"/>
    </source>
</evidence>
<evidence type="ECO:0000313" key="2">
    <source>
        <dbReference type="EMBL" id="AHE99381.1"/>
    </source>
</evidence>
<reference evidence="2 3" key="1">
    <citation type="submission" date="2013-12" db="EMBL/GenBank/DDBJ databases">
        <authorList>
            <consortium name="DOE Joint Genome Institute"/>
            <person name="Muyzer G."/>
            <person name="Huntemann M."/>
            <person name="Han J."/>
            <person name="Chen A."/>
            <person name="Kyrpides N."/>
            <person name="Mavromatis K."/>
            <person name="Markowitz V."/>
            <person name="Palaniappan K."/>
            <person name="Ivanova N."/>
            <person name="Schaumberg A."/>
            <person name="Pati A."/>
            <person name="Liolios K."/>
            <person name="Nordberg H.P."/>
            <person name="Cantor M.N."/>
            <person name="Hua S.X."/>
            <person name="Woyke T."/>
        </authorList>
    </citation>
    <scope>NUCLEOTIDE SEQUENCE [LARGE SCALE GENOMIC DNA]</scope>
    <source>
        <strain evidence="2 3">ARh 1</strain>
    </source>
</reference>
<accession>W0DLQ4</accession>
<dbReference type="KEGG" id="tti:THITH_15055"/>
<protein>
    <submittedName>
        <fullName evidence="2">Uncharacterized protein</fullName>
    </submittedName>
</protein>
<organism evidence="2 3">
    <name type="scientific">Thioalkalivibrio paradoxus ARh 1</name>
    <dbReference type="NCBI Taxonomy" id="713585"/>
    <lineage>
        <taxon>Bacteria</taxon>
        <taxon>Pseudomonadati</taxon>
        <taxon>Pseudomonadota</taxon>
        <taxon>Gammaproteobacteria</taxon>
        <taxon>Chromatiales</taxon>
        <taxon>Ectothiorhodospiraceae</taxon>
        <taxon>Thioalkalivibrio</taxon>
    </lineage>
</organism>
<gene>
    <name evidence="2" type="ORF">THITH_15055</name>
</gene>
<evidence type="ECO:0000313" key="3">
    <source>
        <dbReference type="Proteomes" id="UP000005289"/>
    </source>
</evidence>
<proteinExistence type="predicted"/>
<keyword evidence="3" id="KW-1185">Reference proteome</keyword>